<evidence type="ECO:0000313" key="3">
    <source>
        <dbReference type="Proteomes" id="UP000245590"/>
    </source>
</evidence>
<feature type="compositionally biased region" description="Low complexity" evidence="1">
    <location>
        <begin position="103"/>
        <end position="134"/>
    </location>
</feature>
<dbReference type="GO" id="GO:0005829">
    <property type="term" value="C:cytosol"/>
    <property type="evidence" value="ECO:0007669"/>
    <property type="project" value="TreeGrafter"/>
</dbReference>
<reference evidence="2 3" key="1">
    <citation type="submission" date="2018-05" db="EMBL/GenBank/DDBJ databases">
        <title>Brachybacterium sp. M1HQ-2T, whole genome shotgun sequence.</title>
        <authorList>
            <person name="Tuo L."/>
        </authorList>
    </citation>
    <scope>NUCLEOTIDE SEQUENCE [LARGE SCALE GENOMIC DNA]</scope>
    <source>
        <strain evidence="2 3">M1HQ-2</strain>
    </source>
</reference>
<dbReference type="Gene3D" id="3.40.50.300">
    <property type="entry name" value="P-loop containing nucleotide triphosphate hydrolases"/>
    <property type="match status" value="1"/>
</dbReference>
<sequence>MIAQARITSDRAATVHLADDTVDIRAEQISEVRADVKRLFIDMARRAGTAQDVVIIEADARHHLRVEPSGRITSRPADDRPVFGPDSDTSAATGENEVDEETAPSAGQATTAAAPVADGSDPADPADAADAAGPADEDESADDLEATIVRPVRRDATSDRVDFAPVPAEDSAPASPATPSSETSGPGWVPPRLLDTEDADTPQAPDAPSHEDTEPPVAAPVEQPARPARPGHGRRAAAFSPTPAPAPEASEAPVSAPEATPANTPELQSQPQPSDDAASRQASAAQPTAATLAAQTAGIAPAQTPAPAPEDHAQAAPATQAPTGQGPDGQVPAAQTPFGQAPVGPGGSPAAGGGQRPTLQDLQANGRTPAEAPATRGWQGALTRLTGGRISPRPGRAEQEERAQIARIARRLDSPKNIAVVNLKGGAHKTTASLMIASTLGLARGGDVLAWDNNETRGTLGWRAAPTEHERTAIDLLHDLDSLRSAHTTASALDPYVRRQEAARFDILASDEDPGSSALIDDVAFRDLDEALSRFYRIKVIDTGNNVRASNWLASVRSADQLVIISTLREDTFNAAAWMIDELRATGLAEQVDHAVTILSHSSRKTMDPSLRSVLHQHFGAHTRAVVEVPYEEQFVDGAPLDISRIHRRTREAWLKATAEIVDGL</sequence>
<feature type="compositionally biased region" description="Low complexity" evidence="1">
    <location>
        <begin position="279"/>
        <end position="305"/>
    </location>
</feature>
<name>A0A2U2RJX3_9MICO</name>
<evidence type="ECO:0000313" key="2">
    <source>
        <dbReference type="EMBL" id="PWH06167.1"/>
    </source>
</evidence>
<feature type="compositionally biased region" description="Basic and acidic residues" evidence="1">
    <location>
        <begin position="152"/>
        <end position="162"/>
    </location>
</feature>
<feature type="compositionally biased region" description="Polar residues" evidence="1">
    <location>
        <begin position="263"/>
        <end position="273"/>
    </location>
</feature>
<accession>A0A2U2RJX3</accession>
<keyword evidence="3" id="KW-1185">Reference proteome</keyword>
<dbReference type="OrthoDB" id="4640801at2"/>
<dbReference type="Proteomes" id="UP000245590">
    <property type="component" value="Unassembled WGS sequence"/>
</dbReference>
<feature type="compositionally biased region" description="Acidic residues" evidence="1">
    <location>
        <begin position="135"/>
        <end position="145"/>
    </location>
</feature>
<gene>
    <name evidence="2" type="ORF">DEO23_10235</name>
</gene>
<dbReference type="PANTHER" id="PTHR43384">
    <property type="entry name" value="SEPTUM SITE-DETERMINING PROTEIN MIND HOMOLOG, CHLOROPLASTIC-RELATED"/>
    <property type="match status" value="1"/>
</dbReference>
<feature type="compositionally biased region" description="Gly residues" evidence="1">
    <location>
        <begin position="344"/>
        <end position="355"/>
    </location>
</feature>
<dbReference type="InterPro" id="IPR050625">
    <property type="entry name" value="ParA/MinD_ATPase"/>
</dbReference>
<feature type="compositionally biased region" description="Low complexity" evidence="1">
    <location>
        <begin position="164"/>
        <end position="184"/>
    </location>
</feature>
<dbReference type="RefSeq" id="WP_109275914.1">
    <property type="nucleotide sequence ID" value="NZ_QFKX01000003.1"/>
</dbReference>
<feature type="compositionally biased region" description="Polar residues" evidence="1">
    <location>
        <begin position="357"/>
        <end position="366"/>
    </location>
</feature>
<feature type="compositionally biased region" description="Low complexity" evidence="1">
    <location>
        <begin position="314"/>
        <end position="325"/>
    </location>
</feature>
<comment type="caution">
    <text evidence="2">The sequence shown here is derived from an EMBL/GenBank/DDBJ whole genome shotgun (WGS) entry which is preliminary data.</text>
</comment>
<organism evidence="2 3">
    <name type="scientific">Brachybacterium endophyticum</name>
    <dbReference type="NCBI Taxonomy" id="2182385"/>
    <lineage>
        <taxon>Bacteria</taxon>
        <taxon>Bacillati</taxon>
        <taxon>Actinomycetota</taxon>
        <taxon>Actinomycetes</taxon>
        <taxon>Micrococcales</taxon>
        <taxon>Dermabacteraceae</taxon>
        <taxon>Brachybacterium</taxon>
    </lineage>
</organism>
<feature type="compositionally biased region" description="Low complexity" evidence="1">
    <location>
        <begin position="215"/>
        <end position="228"/>
    </location>
</feature>
<feature type="region of interest" description="Disordered" evidence="1">
    <location>
        <begin position="67"/>
        <end position="400"/>
    </location>
</feature>
<dbReference type="InterPro" id="IPR027417">
    <property type="entry name" value="P-loop_NTPase"/>
</dbReference>
<protein>
    <submittedName>
        <fullName evidence="2">Chromosome partitioning protein</fullName>
    </submittedName>
</protein>
<dbReference type="GO" id="GO:0016887">
    <property type="term" value="F:ATP hydrolysis activity"/>
    <property type="evidence" value="ECO:0007669"/>
    <property type="project" value="TreeGrafter"/>
</dbReference>
<dbReference type="PANTHER" id="PTHR43384:SF14">
    <property type="entry name" value="ESX-1 SECRETION-ASSOCIATED PROTEIN ESPI"/>
    <property type="match status" value="1"/>
</dbReference>
<dbReference type="GO" id="GO:0009898">
    <property type="term" value="C:cytoplasmic side of plasma membrane"/>
    <property type="evidence" value="ECO:0007669"/>
    <property type="project" value="TreeGrafter"/>
</dbReference>
<dbReference type="AlphaFoldDB" id="A0A2U2RJX3"/>
<dbReference type="GO" id="GO:0005524">
    <property type="term" value="F:ATP binding"/>
    <property type="evidence" value="ECO:0007669"/>
    <property type="project" value="TreeGrafter"/>
</dbReference>
<dbReference type="GO" id="GO:0051782">
    <property type="term" value="P:negative regulation of cell division"/>
    <property type="evidence" value="ECO:0007669"/>
    <property type="project" value="TreeGrafter"/>
</dbReference>
<feature type="compositionally biased region" description="Low complexity" evidence="1">
    <location>
        <begin position="236"/>
        <end position="262"/>
    </location>
</feature>
<evidence type="ECO:0000256" key="1">
    <source>
        <dbReference type="SAM" id="MobiDB-lite"/>
    </source>
</evidence>
<proteinExistence type="predicted"/>
<dbReference type="EMBL" id="QFKX01000003">
    <property type="protein sequence ID" value="PWH06167.1"/>
    <property type="molecule type" value="Genomic_DNA"/>
</dbReference>
<dbReference type="SUPFAM" id="SSF52540">
    <property type="entry name" value="P-loop containing nucleoside triphosphate hydrolases"/>
    <property type="match status" value="1"/>
</dbReference>